<feature type="domain" description="Major facilitator superfamily (MFS) profile" evidence="5">
    <location>
        <begin position="18"/>
        <end position="395"/>
    </location>
</feature>
<dbReference type="CDD" id="cd17478">
    <property type="entry name" value="MFS_FsR"/>
    <property type="match status" value="1"/>
</dbReference>
<evidence type="ECO:0000256" key="1">
    <source>
        <dbReference type="ARBA" id="ARBA00022692"/>
    </source>
</evidence>
<dbReference type="SUPFAM" id="SSF103473">
    <property type="entry name" value="MFS general substrate transporter"/>
    <property type="match status" value="1"/>
</dbReference>
<gene>
    <name evidence="6" type="ORF">NFI95_06115</name>
</gene>
<feature type="transmembrane region" description="Helical" evidence="4">
    <location>
        <begin position="144"/>
        <end position="165"/>
    </location>
</feature>
<evidence type="ECO:0000313" key="7">
    <source>
        <dbReference type="Proteomes" id="UP001524587"/>
    </source>
</evidence>
<feature type="transmembrane region" description="Helical" evidence="4">
    <location>
        <begin position="47"/>
        <end position="69"/>
    </location>
</feature>
<comment type="caution">
    <text evidence="6">The sequence shown here is derived from an EMBL/GenBank/DDBJ whole genome shotgun (WGS) entry which is preliminary data.</text>
</comment>
<dbReference type="InterPro" id="IPR020846">
    <property type="entry name" value="MFS_dom"/>
</dbReference>
<dbReference type="PROSITE" id="PS50850">
    <property type="entry name" value="MFS"/>
    <property type="match status" value="1"/>
</dbReference>
<dbReference type="PANTHER" id="PTHR43129">
    <property type="entry name" value="FOSMIDOMYCIN RESISTANCE PROTEIN"/>
    <property type="match status" value="1"/>
</dbReference>
<keyword evidence="7" id="KW-1185">Reference proteome</keyword>
<name>A0ABT1W587_9PROT</name>
<organism evidence="6 7">
    <name type="scientific">Endosaccharibacter trunci</name>
    <dbReference type="NCBI Taxonomy" id="2812733"/>
    <lineage>
        <taxon>Bacteria</taxon>
        <taxon>Pseudomonadati</taxon>
        <taxon>Pseudomonadota</taxon>
        <taxon>Alphaproteobacteria</taxon>
        <taxon>Acetobacterales</taxon>
        <taxon>Acetobacteraceae</taxon>
        <taxon>Endosaccharibacter</taxon>
    </lineage>
</organism>
<dbReference type="EMBL" id="JAMSKV010000004">
    <property type="protein sequence ID" value="MCQ8278019.1"/>
    <property type="molecule type" value="Genomic_DNA"/>
</dbReference>
<keyword evidence="1 4" id="KW-0812">Transmembrane</keyword>
<accession>A0ABT1W587</accession>
<evidence type="ECO:0000256" key="2">
    <source>
        <dbReference type="ARBA" id="ARBA00022989"/>
    </source>
</evidence>
<reference evidence="6 7" key="1">
    <citation type="submission" date="2022-06" db="EMBL/GenBank/DDBJ databases">
        <title>Endosaccharibacter gen. nov., sp. nov., endophytic bacteria isolated from sugarcane.</title>
        <authorList>
            <person name="Pitiwittayakul N."/>
            <person name="Yukphan P."/>
            <person name="Charoenyingcharoen P."/>
            <person name="Tanasupawat S."/>
        </authorList>
    </citation>
    <scope>NUCLEOTIDE SEQUENCE [LARGE SCALE GENOMIC DNA]</scope>
    <source>
        <strain evidence="6 7">KSS8</strain>
    </source>
</reference>
<feature type="transmembrane region" description="Helical" evidence="4">
    <location>
        <begin position="107"/>
        <end position="123"/>
    </location>
</feature>
<sequence>MAATLAPAMRPANAASAILLTVTVCHLLNDSMQALLPAIYPQLKRDFSLSFGQIGFLTLTYQIVASLLQPLIGQYTDRRKLPWSLSVGMLFTLFGLLTLALAGTYPHLLLGAVLLGIGSSIFHPESSRIARMASGGRFGYAQSLFQVGGNLGTSLGPLMAAFVVLPLGRPSLAWFCLLALLGSVLQAGVGRWYAQQPPPVARARAHHVALGRGRIAGALAVLIALVFSKYFYLASFSSYYIFFLIHRFGVSVQAAQTDLFVFLGAVAAGTFIGGPVGDRIGRKSVIWVSILGVLPFSLLLPHVGLIATTCLSAVIGLILSSAFSAILVYATELLPGRVGMVSGLFFGLAFGMGGLGAALLGMLADAKGIVFVYDVCAFLPAIGILTALLPNLDAPRGARRA</sequence>
<dbReference type="Pfam" id="PF07690">
    <property type="entry name" value="MFS_1"/>
    <property type="match status" value="1"/>
</dbReference>
<dbReference type="InterPro" id="IPR036259">
    <property type="entry name" value="MFS_trans_sf"/>
</dbReference>
<feature type="transmembrane region" description="Helical" evidence="4">
    <location>
        <begin position="343"/>
        <end position="364"/>
    </location>
</feature>
<evidence type="ECO:0000256" key="3">
    <source>
        <dbReference type="ARBA" id="ARBA00023136"/>
    </source>
</evidence>
<feature type="transmembrane region" description="Helical" evidence="4">
    <location>
        <begin position="215"/>
        <end position="242"/>
    </location>
</feature>
<feature type="transmembrane region" description="Helical" evidence="4">
    <location>
        <begin position="370"/>
        <end position="392"/>
    </location>
</feature>
<keyword evidence="3 4" id="KW-0472">Membrane</keyword>
<evidence type="ECO:0000256" key="4">
    <source>
        <dbReference type="SAM" id="Phobius"/>
    </source>
</evidence>
<dbReference type="Gene3D" id="1.20.1250.20">
    <property type="entry name" value="MFS general substrate transporter like domains"/>
    <property type="match status" value="1"/>
</dbReference>
<proteinExistence type="predicted"/>
<feature type="transmembrane region" description="Helical" evidence="4">
    <location>
        <begin position="285"/>
        <end position="307"/>
    </location>
</feature>
<dbReference type="InterPro" id="IPR011701">
    <property type="entry name" value="MFS"/>
</dbReference>
<evidence type="ECO:0000259" key="5">
    <source>
        <dbReference type="PROSITE" id="PS50850"/>
    </source>
</evidence>
<evidence type="ECO:0000313" key="6">
    <source>
        <dbReference type="EMBL" id="MCQ8278019.1"/>
    </source>
</evidence>
<feature type="transmembrane region" description="Helical" evidence="4">
    <location>
        <begin position="313"/>
        <end position="331"/>
    </location>
</feature>
<protein>
    <submittedName>
        <fullName evidence="6">MFS transporter</fullName>
    </submittedName>
</protein>
<feature type="transmembrane region" description="Helical" evidence="4">
    <location>
        <begin position="171"/>
        <end position="194"/>
    </location>
</feature>
<feature type="transmembrane region" description="Helical" evidence="4">
    <location>
        <begin position="81"/>
        <end position="101"/>
    </location>
</feature>
<keyword evidence="2 4" id="KW-1133">Transmembrane helix</keyword>
<dbReference type="Proteomes" id="UP001524587">
    <property type="component" value="Unassembled WGS sequence"/>
</dbReference>
<dbReference type="PANTHER" id="PTHR43129:SF1">
    <property type="entry name" value="FOSMIDOMYCIN RESISTANCE PROTEIN"/>
    <property type="match status" value="1"/>
</dbReference>
<feature type="transmembrane region" description="Helical" evidence="4">
    <location>
        <begin position="254"/>
        <end position="273"/>
    </location>
</feature>